<accession>A0A8S5TU87</accession>
<protein>
    <submittedName>
        <fullName evidence="1">Uncharacterized protein</fullName>
    </submittedName>
</protein>
<organism evidence="1">
    <name type="scientific">Siphoviridae sp. ctWT735</name>
    <dbReference type="NCBI Taxonomy" id="2825538"/>
    <lineage>
        <taxon>Viruses</taxon>
        <taxon>Duplodnaviria</taxon>
        <taxon>Heunggongvirae</taxon>
        <taxon>Uroviricota</taxon>
        <taxon>Caudoviricetes</taxon>
    </lineage>
</organism>
<reference evidence="1" key="1">
    <citation type="journal article" date="2021" name="Proc. Natl. Acad. Sci. U.S.A.">
        <title>A Catalog of Tens of Thousands of Viruses from Human Metagenomes Reveals Hidden Associations with Chronic Diseases.</title>
        <authorList>
            <person name="Tisza M.J."/>
            <person name="Buck C.B."/>
        </authorList>
    </citation>
    <scope>NUCLEOTIDE SEQUENCE</scope>
    <source>
        <strain evidence="1">CtWT735</strain>
    </source>
</reference>
<evidence type="ECO:0000313" key="1">
    <source>
        <dbReference type="EMBL" id="DAF85777.1"/>
    </source>
</evidence>
<proteinExistence type="predicted"/>
<sequence>MVTFDQVRKSLPKIGDHRHGGIVDYVNEDKFWYRVRFSWGTECYKVPKAQTKENYEHKQIKQSTKRPRKDMKYEIVETGKKYASFEEIGIDIGCNGERARSACRRGKKCMKKWTIRRLKEGA</sequence>
<name>A0A8S5TU87_9CAUD</name>
<dbReference type="EMBL" id="BK015930">
    <property type="protein sequence ID" value="DAF85777.1"/>
    <property type="molecule type" value="Genomic_DNA"/>
</dbReference>